<dbReference type="AlphaFoldDB" id="A0AA40LIC2"/>
<accession>A0AA40LIC2</accession>
<feature type="region of interest" description="Disordered" evidence="1">
    <location>
        <begin position="155"/>
        <end position="237"/>
    </location>
</feature>
<proteinExistence type="predicted"/>
<name>A0AA40LIC2_CNENI</name>
<reference evidence="2" key="1">
    <citation type="submission" date="2023-06" db="EMBL/GenBank/DDBJ databases">
        <title>Reference genome for the Northern bat (Eptesicus nilssonii), a most northern bat species.</title>
        <authorList>
            <person name="Laine V.N."/>
            <person name="Pulliainen A.T."/>
            <person name="Lilley T.M."/>
        </authorList>
    </citation>
    <scope>NUCLEOTIDE SEQUENCE</scope>
    <source>
        <strain evidence="2">BLF_Eptnil</strain>
        <tissue evidence="2">Kidney</tissue>
    </source>
</reference>
<comment type="caution">
    <text evidence="2">The sequence shown here is derived from an EMBL/GenBank/DDBJ whole genome shotgun (WGS) entry which is preliminary data.</text>
</comment>
<gene>
    <name evidence="2" type="ORF">QTO34_005674</name>
</gene>
<feature type="compositionally biased region" description="Acidic residues" evidence="1">
    <location>
        <begin position="197"/>
        <end position="210"/>
    </location>
</feature>
<evidence type="ECO:0000256" key="1">
    <source>
        <dbReference type="SAM" id="MobiDB-lite"/>
    </source>
</evidence>
<dbReference type="EMBL" id="JAULJE010000015">
    <property type="protein sequence ID" value="KAK1334666.1"/>
    <property type="molecule type" value="Genomic_DNA"/>
</dbReference>
<sequence length="237" mass="25902">MHTHTRHSPGRSGWTLTPSAALGVCRGLSLKRGSDESIFRRARRWVRTQPRRRLWPFARRDQESSTQIKVEQQLVEDDPCLMSRSEGPVSHTTEGQGRPEVSVATWVSGEPGPVGGWRTPPPKMPRLHKPRALKPLSPDTRRAISKYVLELYGPLNDTRPEDREPMEAEAAPPDAEPASTTSSSLSSCSCGARLTPDETEAPAPLEEEPSLEPVLAPASEEELPVEGPAQGPLSAKG</sequence>
<protein>
    <submittedName>
        <fullName evidence="2">Uncharacterized protein</fullName>
    </submittedName>
</protein>
<evidence type="ECO:0000313" key="3">
    <source>
        <dbReference type="Proteomes" id="UP001177744"/>
    </source>
</evidence>
<organism evidence="2 3">
    <name type="scientific">Cnephaeus nilssonii</name>
    <name type="common">Northern bat</name>
    <name type="synonym">Eptesicus nilssonii</name>
    <dbReference type="NCBI Taxonomy" id="3371016"/>
    <lineage>
        <taxon>Eukaryota</taxon>
        <taxon>Metazoa</taxon>
        <taxon>Chordata</taxon>
        <taxon>Craniata</taxon>
        <taxon>Vertebrata</taxon>
        <taxon>Euteleostomi</taxon>
        <taxon>Mammalia</taxon>
        <taxon>Eutheria</taxon>
        <taxon>Laurasiatheria</taxon>
        <taxon>Chiroptera</taxon>
        <taxon>Yangochiroptera</taxon>
        <taxon>Vespertilionidae</taxon>
        <taxon>Cnephaeus</taxon>
    </lineage>
</organism>
<dbReference type="Proteomes" id="UP001177744">
    <property type="component" value="Unassembled WGS sequence"/>
</dbReference>
<evidence type="ECO:0000313" key="2">
    <source>
        <dbReference type="EMBL" id="KAK1334666.1"/>
    </source>
</evidence>
<feature type="compositionally biased region" description="Low complexity" evidence="1">
    <location>
        <begin position="168"/>
        <end position="190"/>
    </location>
</feature>
<feature type="region of interest" description="Disordered" evidence="1">
    <location>
        <begin position="106"/>
        <end position="139"/>
    </location>
</feature>
<keyword evidence="3" id="KW-1185">Reference proteome</keyword>